<dbReference type="PROSITE" id="PS50835">
    <property type="entry name" value="IG_LIKE"/>
    <property type="match status" value="6"/>
</dbReference>
<dbReference type="AlphaFoldDB" id="A0A8C5S1S1"/>
<dbReference type="PANTHER" id="PTHR13817">
    <property type="entry name" value="TITIN"/>
    <property type="match status" value="1"/>
</dbReference>
<dbReference type="InterPro" id="IPR013098">
    <property type="entry name" value="Ig_I-set"/>
</dbReference>
<dbReference type="InterPro" id="IPR003599">
    <property type="entry name" value="Ig_sub"/>
</dbReference>
<dbReference type="InterPro" id="IPR007110">
    <property type="entry name" value="Ig-like_dom"/>
</dbReference>
<dbReference type="Proteomes" id="UP000694406">
    <property type="component" value="Unplaced"/>
</dbReference>
<reference evidence="3" key="2">
    <citation type="submission" date="2025-09" db="UniProtKB">
        <authorList>
            <consortium name="Ensembl"/>
        </authorList>
    </citation>
    <scope>IDENTIFICATION</scope>
</reference>
<dbReference type="SUPFAM" id="SSF48726">
    <property type="entry name" value="Immunoglobulin"/>
    <property type="match status" value="6"/>
</dbReference>
<dbReference type="Pfam" id="PF07679">
    <property type="entry name" value="I-set"/>
    <property type="match status" value="6"/>
</dbReference>
<name>A0A8C5S1S1_LATLA</name>
<dbReference type="SMART" id="SM00408">
    <property type="entry name" value="IGc2"/>
    <property type="match status" value="6"/>
</dbReference>
<evidence type="ECO:0000256" key="1">
    <source>
        <dbReference type="ARBA" id="ARBA00022737"/>
    </source>
</evidence>
<reference evidence="3" key="1">
    <citation type="submission" date="2025-08" db="UniProtKB">
        <authorList>
            <consortium name="Ensembl"/>
        </authorList>
    </citation>
    <scope>IDENTIFICATION</scope>
</reference>
<keyword evidence="4" id="KW-1185">Reference proteome</keyword>
<feature type="domain" description="Ig-like" evidence="2">
    <location>
        <begin position="196"/>
        <end position="286"/>
    </location>
</feature>
<feature type="domain" description="Ig-like" evidence="2">
    <location>
        <begin position="476"/>
        <end position="553"/>
    </location>
</feature>
<feature type="domain" description="Ig-like" evidence="2">
    <location>
        <begin position="100"/>
        <end position="190"/>
    </location>
</feature>
<dbReference type="InterPro" id="IPR050964">
    <property type="entry name" value="Striated_Muscle_Regulatory"/>
</dbReference>
<dbReference type="FunFam" id="2.60.40.10:FF:000022">
    <property type="entry name" value="Cardiac titin"/>
    <property type="match status" value="6"/>
</dbReference>
<dbReference type="InterPro" id="IPR036179">
    <property type="entry name" value="Ig-like_dom_sf"/>
</dbReference>
<organism evidence="3 4">
    <name type="scientific">Laticauda laticaudata</name>
    <name type="common">Blue-ringed sea krait</name>
    <name type="synonym">Blue-lipped sea krait</name>
    <dbReference type="NCBI Taxonomy" id="8630"/>
    <lineage>
        <taxon>Eukaryota</taxon>
        <taxon>Metazoa</taxon>
        <taxon>Chordata</taxon>
        <taxon>Craniata</taxon>
        <taxon>Vertebrata</taxon>
        <taxon>Euteleostomi</taxon>
        <taxon>Lepidosauria</taxon>
        <taxon>Squamata</taxon>
        <taxon>Bifurcata</taxon>
        <taxon>Unidentata</taxon>
        <taxon>Episquamata</taxon>
        <taxon>Toxicofera</taxon>
        <taxon>Serpentes</taxon>
        <taxon>Colubroidea</taxon>
        <taxon>Elapidae</taxon>
        <taxon>Laticaudinae</taxon>
        <taxon>Laticauda</taxon>
    </lineage>
</organism>
<dbReference type="CDD" id="cd00096">
    <property type="entry name" value="Ig"/>
    <property type="match status" value="3"/>
</dbReference>
<dbReference type="Gene3D" id="2.60.40.10">
    <property type="entry name" value="Immunoglobulins"/>
    <property type="match status" value="6"/>
</dbReference>
<dbReference type="PANTHER" id="PTHR13817:SF151">
    <property type="entry name" value="TITIN"/>
    <property type="match status" value="1"/>
</dbReference>
<dbReference type="GeneTree" id="ENSGT01110000267173"/>
<dbReference type="InterPro" id="IPR003598">
    <property type="entry name" value="Ig_sub2"/>
</dbReference>
<evidence type="ECO:0000259" key="2">
    <source>
        <dbReference type="PROSITE" id="PS50835"/>
    </source>
</evidence>
<evidence type="ECO:0000313" key="4">
    <source>
        <dbReference type="Proteomes" id="UP000694406"/>
    </source>
</evidence>
<feature type="domain" description="Ig-like" evidence="2">
    <location>
        <begin position="383"/>
        <end position="459"/>
    </location>
</feature>
<dbReference type="SMART" id="SM00409">
    <property type="entry name" value="IG"/>
    <property type="match status" value="6"/>
</dbReference>
<feature type="domain" description="Ig-like" evidence="2">
    <location>
        <begin position="4"/>
        <end position="92"/>
    </location>
</feature>
<feature type="domain" description="Ig-like" evidence="2">
    <location>
        <begin position="289"/>
        <end position="378"/>
    </location>
</feature>
<keyword evidence="1" id="KW-0677">Repeat</keyword>
<protein>
    <recommendedName>
        <fullName evidence="2">Ig-like domain-containing protein</fullName>
    </recommendedName>
</protein>
<sequence length="613" mass="67668">GKPPSFITHLRPLEVSVADYTTLQCQVSGTPEITISWYKGDTILRSTPEHKMYFKDNVATLIFNKVDISDSGEYICKAENSVGSTSSNAILTVQERKRPPSFVRKLKDTEQTIGFPVKLVCRLNGSEPISVTWYKDGVPLRDDFNVQTSYIDNVATLHLLQTDMAYSGQYSCTATNPVGTVTSNARFTVSETKQAPLFDITPESRDVPVGQGVDFECHVTGTRPIHVIWAKDGREVRTGGNYAITFVENTARLRIMRVGKGDSGQYTCQASNEVGKDFCSAQLNVKEPPKCVKKLEASKMVKVGDSCQLDCKVSGSPEIKIAWYKNDQELHASEKYHMTFSDTTAVLVIVGATLEDSGDYICEALNSAGTVSCSTVVTVKEPPVFSKKPSPVDTLKGTDVILQCELTGTPPFEVAWFKDRKQIRGSKKFKVTMKNFSASVHILNLEATDIGEYQCKASNEVGNDICACTVKFKEPPRFVKKLSDTFTYTGEPTALRAVVEGSQPISVLWLKDKGEIIRESENLQISFSDNIATLQIASAEATSGGKYICQIKNDAGMRECAGYLKVLGWYWLLSPSEEKILTLFVMAESYSTILNFVTDCFPSSRTSCDPRKV</sequence>
<accession>A0A8C5S1S1</accession>
<proteinExistence type="predicted"/>
<dbReference type="InterPro" id="IPR013783">
    <property type="entry name" value="Ig-like_fold"/>
</dbReference>
<dbReference type="Ensembl" id="ENSLLTT00000010559.1">
    <property type="protein sequence ID" value="ENSLLTP00000010180.1"/>
    <property type="gene ID" value="ENSLLTG00000007790.1"/>
</dbReference>
<evidence type="ECO:0000313" key="3">
    <source>
        <dbReference type="Ensembl" id="ENSLLTP00000010180.1"/>
    </source>
</evidence>